<dbReference type="PROSITE" id="PS51384">
    <property type="entry name" value="FAD_FR"/>
    <property type="match status" value="1"/>
</dbReference>
<dbReference type="Pfam" id="PF00175">
    <property type="entry name" value="NAD_binding_1"/>
    <property type="match status" value="1"/>
</dbReference>
<dbReference type="PROSITE" id="PS00197">
    <property type="entry name" value="2FE2S_FER_1"/>
    <property type="match status" value="1"/>
</dbReference>
<keyword evidence="2" id="KW-0285">Flavoprotein</keyword>
<evidence type="ECO:0000256" key="7">
    <source>
        <dbReference type="ARBA" id="ARBA00023014"/>
    </source>
</evidence>
<dbReference type="PANTHER" id="PTHR47354">
    <property type="entry name" value="NADH OXIDOREDUCTASE HCR"/>
    <property type="match status" value="1"/>
</dbReference>
<keyword evidence="12" id="KW-1185">Reference proteome</keyword>
<gene>
    <name evidence="11" type="ORF">SAMN04490239_6730</name>
</gene>
<evidence type="ECO:0000256" key="1">
    <source>
        <dbReference type="ARBA" id="ARBA00001974"/>
    </source>
</evidence>
<keyword evidence="7" id="KW-0411">Iron-sulfur</keyword>
<dbReference type="Pfam" id="PF00111">
    <property type="entry name" value="Fer2"/>
    <property type="match status" value="1"/>
</dbReference>
<dbReference type="PANTHER" id="PTHR47354:SF1">
    <property type="entry name" value="CARNITINE MONOOXYGENASE REDUCTASE SUBUNIT"/>
    <property type="match status" value="1"/>
</dbReference>
<dbReference type="InterPro" id="IPR036010">
    <property type="entry name" value="2Fe-2S_ferredoxin-like_sf"/>
</dbReference>
<dbReference type="SUPFAM" id="SSF52343">
    <property type="entry name" value="Ferredoxin reductase-like, C-terminal NADP-linked domain"/>
    <property type="match status" value="1"/>
</dbReference>
<dbReference type="PRINTS" id="PR00409">
    <property type="entry name" value="PHDIOXRDTASE"/>
</dbReference>
<dbReference type="Gene3D" id="3.10.20.30">
    <property type="match status" value="1"/>
</dbReference>
<evidence type="ECO:0000256" key="6">
    <source>
        <dbReference type="ARBA" id="ARBA00023004"/>
    </source>
</evidence>
<keyword evidence="6" id="KW-0408">Iron</keyword>
<comment type="cofactor">
    <cofactor evidence="1">
        <name>FAD</name>
        <dbReference type="ChEBI" id="CHEBI:57692"/>
    </cofactor>
</comment>
<evidence type="ECO:0000256" key="2">
    <source>
        <dbReference type="ARBA" id="ARBA00022630"/>
    </source>
</evidence>
<dbReference type="InterPro" id="IPR050415">
    <property type="entry name" value="MRET"/>
</dbReference>
<evidence type="ECO:0000313" key="11">
    <source>
        <dbReference type="EMBL" id="SED08259.1"/>
    </source>
</evidence>
<protein>
    <submittedName>
        <fullName evidence="11">Ferredoxin-NADP reductase</fullName>
    </submittedName>
</protein>
<dbReference type="SUPFAM" id="SSF63380">
    <property type="entry name" value="Riboflavin synthase domain-like"/>
    <property type="match status" value="1"/>
</dbReference>
<feature type="compositionally biased region" description="Polar residues" evidence="8">
    <location>
        <begin position="10"/>
        <end position="27"/>
    </location>
</feature>
<dbReference type="OrthoDB" id="502624at2"/>
<evidence type="ECO:0000259" key="10">
    <source>
        <dbReference type="PROSITE" id="PS51384"/>
    </source>
</evidence>
<feature type="region of interest" description="Disordered" evidence="8">
    <location>
        <begin position="1"/>
        <end position="27"/>
    </location>
</feature>
<dbReference type="Gene3D" id="2.40.30.10">
    <property type="entry name" value="Translation factors"/>
    <property type="match status" value="1"/>
</dbReference>
<proteinExistence type="predicted"/>
<dbReference type="InterPro" id="IPR017938">
    <property type="entry name" value="Riboflavin_synthase-like_b-brl"/>
</dbReference>
<dbReference type="GO" id="GO:0016491">
    <property type="term" value="F:oxidoreductase activity"/>
    <property type="evidence" value="ECO:0007669"/>
    <property type="project" value="UniProtKB-KW"/>
</dbReference>
<reference evidence="12" key="1">
    <citation type="submission" date="2016-10" db="EMBL/GenBank/DDBJ databases">
        <authorList>
            <person name="Varghese N."/>
            <person name="Submissions S."/>
        </authorList>
    </citation>
    <scope>NUCLEOTIDE SEQUENCE [LARGE SCALE GENOMIC DNA]</scope>
    <source>
        <strain evidence="12">DSM 44498</strain>
    </source>
</reference>
<evidence type="ECO:0000259" key="9">
    <source>
        <dbReference type="PROSITE" id="PS51085"/>
    </source>
</evidence>
<keyword evidence="4" id="KW-0479">Metal-binding</keyword>
<evidence type="ECO:0000256" key="8">
    <source>
        <dbReference type="SAM" id="MobiDB-lite"/>
    </source>
</evidence>
<dbReference type="CDD" id="cd00207">
    <property type="entry name" value="fer2"/>
    <property type="match status" value="1"/>
</dbReference>
<dbReference type="PROSITE" id="PS51085">
    <property type="entry name" value="2FE2S_FER_2"/>
    <property type="match status" value="1"/>
</dbReference>
<dbReference type="EMBL" id="FNSV01000005">
    <property type="protein sequence ID" value="SED08259.1"/>
    <property type="molecule type" value="Genomic_DNA"/>
</dbReference>
<dbReference type="RefSeq" id="WP_072937222.1">
    <property type="nucleotide sequence ID" value="NZ_FNSV01000005.1"/>
</dbReference>
<name>A0A1H4XRH5_9NOCA</name>
<evidence type="ECO:0000256" key="4">
    <source>
        <dbReference type="ARBA" id="ARBA00022723"/>
    </source>
</evidence>
<sequence length="338" mass="36328">MPNHLAQHGVDSSSPASPVTRRPGNQTLEVARKDVVADGVVKLRLEEPSGGRLPHWTPGAHIDLVMPTADGGSQVRQYSLCGDRWDASAYEVAVLRESNSQGGSQFIHENLAVGDMLSVGTPRNNFGLAQASRYEFIAGGIGITPIMTMIAAAEKLGIDWHLLYGGRSRRSMAFLGELARYGDRVTVWPQDESGHLPLDFLDEPTEGAKVYCCGPEPLLAAVESATTNWPGWAVRFERFVAPSQPPPVRTEPFTIELSHSGRTVTVGTEQTVLEALDAAGVPVLSSCNEGVCGTCEVGVVGGVPDHRDSLLSDAERAKGDRMFVCVSRSITERLVLDL</sequence>
<feature type="domain" description="2Fe-2S ferredoxin-type" evidence="9">
    <location>
        <begin position="251"/>
        <end position="338"/>
    </location>
</feature>
<dbReference type="SUPFAM" id="SSF54292">
    <property type="entry name" value="2Fe-2S ferredoxin-like"/>
    <property type="match status" value="1"/>
</dbReference>
<dbReference type="InterPro" id="IPR001433">
    <property type="entry name" value="OxRdtase_FAD/NAD-bd"/>
</dbReference>
<dbReference type="Proteomes" id="UP000183561">
    <property type="component" value="Unassembled WGS sequence"/>
</dbReference>
<dbReference type="GO" id="GO:0051537">
    <property type="term" value="F:2 iron, 2 sulfur cluster binding"/>
    <property type="evidence" value="ECO:0007669"/>
    <property type="project" value="UniProtKB-KW"/>
</dbReference>
<dbReference type="AlphaFoldDB" id="A0A1H4XRH5"/>
<dbReference type="InterPro" id="IPR001041">
    <property type="entry name" value="2Fe-2S_ferredoxin-type"/>
</dbReference>
<dbReference type="CDD" id="cd06185">
    <property type="entry name" value="PDR_like"/>
    <property type="match status" value="1"/>
</dbReference>
<evidence type="ECO:0000313" key="12">
    <source>
        <dbReference type="Proteomes" id="UP000183561"/>
    </source>
</evidence>
<dbReference type="InterPro" id="IPR006058">
    <property type="entry name" value="2Fe2S_fd_BS"/>
</dbReference>
<dbReference type="Gene3D" id="3.40.50.80">
    <property type="entry name" value="Nucleotide-binding domain of ferredoxin-NADP reductase (FNR) module"/>
    <property type="match status" value="1"/>
</dbReference>
<evidence type="ECO:0000256" key="3">
    <source>
        <dbReference type="ARBA" id="ARBA00022714"/>
    </source>
</evidence>
<dbReference type="InterPro" id="IPR017927">
    <property type="entry name" value="FAD-bd_FR_type"/>
</dbReference>
<feature type="domain" description="FAD-binding FR-type" evidence="10">
    <location>
        <begin position="23"/>
        <end position="129"/>
    </location>
</feature>
<accession>A0A1H4XRH5</accession>
<evidence type="ECO:0000256" key="5">
    <source>
        <dbReference type="ARBA" id="ARBA00023002"/>
    </source>
</evidence>
<keyword evidence="3" id="KW-0001">2Fe-2S</keyword>
<dbReference type="GO" id="GO:0046872">
    <property type="term" value="F:metal ion binding"/>
    <property type="evidence" value="ECO:0007669"/>
    <property type="project" value="UniProtKB-KW"/>
</dbReference>
<dbReference type="InterPro" id="IPR039261">
    <property type="entry name" value="FNR_nucleotide-bd"/>
</dbReference>
<dbReference type="InterPro" id="IPR012675">
    <property type="entry name" value="Beta-grasp_dom_sf"/>
</dbReference>
<keyword evidence="5" id="KW-0560">Oxidoreductase</keyword>
<organism evidence="11 12">
    <name type="scientific">Rhodococcus koreensis</name>
    <dbReference type="NCBI Taxonomy" id="99653"/>
    <lineage>
        <taxon>Bacteria</taxon>
        <taxon>Bacillati</taxon>
        <taxon>Actinomycetota</taxon>
        <taxon>Actinomycetes</taxon>
        <taxon>Mycobacteriales</taxon>
        <taxon>Nocardiaceae</taxon>
        <taxon>Rhodococcus</taxon>
    </lineage>
</organism>